<keyword evidence="3" id="KW-1185">Reference proteome</keyword>
<feature type="region of interest" description="Disordered" evidence="1">
    <location>
        <begin position="1"/>
        <end position="87"/>
    </location>
</feature>
<accession>A0A9Q3C1G7</accession>
<gene>
    <name evidence="2" type="ORF">O181_014347</name>
</gene>
<sequence>MSPVHLRNLGIPMNQPEDRPGLFRARRSGSGSHSGWQDTEGNHTHYSIHLPTQHEPQIKGMEGYGSSSSATPTPQRFIPMEHGNQVV</sequence>
<proteinExistence type="predicted"/>
<dbReference type="AlphaFoldDB" id="A0A9Q3C1G7"/>
<evidence type="ECO:0000313" key="3">
    <source>
        <dbReference type="Proteomes" id="UP000765509"/>
    </source>
</evidence>
<evidence type="ECO:0000256" key="1">
    <source>
        <dbReference type="SAM" id="MobiDB-lite"/>
    </source>
</evidence>
<dbReference type="Proteomes" id="UP000765509">
    <property type="component" value="Unassembled WGS sequence"/>
</dbReference>
<dbReference type="EMBL" id="AVOT02003811">
    <property type="protein sequence ID" value="MBW0474632.1"/>
    <property type="molecule type" value="Genomic_DNA"/>
</dbReference>
<name>A0A9Q3C1G7_9BASI</name>
<reference evidence="2" key="1">
    <citation type="submission" date="2021-03" db="EMBL/GenBank/DDBJ databases">
        <title>Draft genome sequence of rust myrtle Austropuccinia psidii MF-1, a brazilian biotype.</title>
        <authorList>
            <person name="Quecine M.C."/>
            <person name="Pachon D.M.R."/>
            <person name="Bonatelli M.L."/>
            <person name="Correr F.H."/>
            <person name="Franceschini L.M."/>
            <person name="Leite T.F."/>
            <person name="Margarido G.R.A."/>
            <person name="Almeida C.A."/>
            <person name="Ferrarezi J.A."/>
            <person name="Labate C.A."/>
        </authorList>
    </citation>
    <scope>NUCLEOTIDE SEQUENCE</scope>
    <source>
        <strain evidence="2">MF-1</strain>
    </source>
</reference>
<comment type="caution">
    <text evidence="2">The sequence shown here is derived from an EMBL/GenBank/DDBJ whole genome shotgun (WGS) entry which is preliminary data.</text>
</comment>
<organism evidence="2 3">
    <name type="scientific">Austropuccinia psidii MF-1</name>
    <dbReference type="NCBI Taxonomy" id="1389203"/>
    <lineage>
        <taxon>Eukaryota</taxon>
        <taxon>Fungi</taxon>
        <taxon>Dikarya</taxon>
        <taxon>Basidiomycota</taxon>
        <taxon>Pucciniomycotina</taxon>
        <taxon>Pucciniomycetes</taxon>
        <taxon>Pucciniales</taxon>
        <taxon>Sphaerophragmiaceae</taxon>
        <taxon>Austropuccinia</taxon>
    </lineage>
</organism>
<feature type="compositionally biased region" description="Polar residues" evidence="1">
    <location>
        <begin position="65"/>
        <end position="74"/>
    </location>
</feature>
<evidence type="ECO:0000313" key="2">
    <source>
        <dbReference type="EMBL" id="MBW0474632.1"/>
    </source>
</evidence>
<protein>
    <submittedName>
        <fullName evidence="2">Uncharacterized protein</fullName>
    </submittedName>
</protein>